<evidence type="ECO:0000313" key="3">
    <source>
        <dbReference type="Proteomes" id="UP000243819"/>
    </source>
</evidence>
<keyword evidence="1" id="KW-1133">Transmembrane helix</keyword>
<dbReference type="RefSeq" id="WP_091351630.1">
    <property type="nucleotide sequence ID" value="NZ_FOIF01000107.1"/>
</dbReference>
<feature type="transmembrane region" description="Helical" evidence="1">
    <location>
        <begin position="64"/>
        <end position="82"/>
    </location>
</feature>
<reference evidence="3" key="1">
    <citation type="submission" date="2016-10" db="EMBL/GenBank/DDBJ databases">
        <authorList>
            <person name="Varghese N."/>
            <person name="Submissions S."/>
        </authorList>
    </citation>
    <scope>NUCLEOTIDE SEQUENCE [LARGE SCALE GENOMIC DNA]</scope>
    <source>
        <strain evidence="3">DSM 13577</strain>
    </source>
</reference>
<keyword evidence="1" id="KW-0812">Transmembrane</keyword>
<accession>A0A1I0D0H6</accession>
<proteinExistence type="predicted"/>
<evidence type="ECO:0000313" key="2">
    <source>
        <dbReference type="EMBL" id="SET24909.1"/>
    </source>
</evidence>
<feature type="transmembrane region" description="Helical" evidence="1">
    <location>
        <begin position="94"/>
        <end position="112"/>
    </location>
</feature>
<organism evidence="2 3">
    <name type="scientific">Anaerobranca gottschalkii DSM 13577</name>
    <dbReference type="NCBI Taxonomy" id="1120990"/>
    <lineage>
        <taxon>Bacteria</taxon>
        <taxon>Bacillati</taxon>
        <taxon>Bacillota</taxon>
        <taxon>Clostridia</taxon>
        <taxon>Eubacteriales</taxon>
        <taxon>Proteinivoracaceae</taxon>
        <taxon>Anaerobranca</taxon>
    </lineage>
</organism>
<evidence type="ECO:0000256" key="1">
    <source>
        <dbReference type="SAM" id="Phobius"/>
    </source>
</evidence>
<feature type="transmembrane region" description="Helical" evidence="1">
    <location>
        <begin position="118"/>
        <end position="142"/>
    </location>
</feature>
<dbReference type="AlphaFoldDB" id="A0A1I0D0H6"/>
<feature type="transmembrane region" description="Helical" evidence="1">
    <location>
        <begin position="38"/>
        <end position="58"/>
    </location>
</feature>
<protein>
    <submittedName>
        <fullName evidence="2">Uncharacterized protein</fullName>
    </submittedName>
</protein>
<dbReference type="Proteomes" id="UP000243819">
    <property type="component" value="Unassembled WGS sequence"/>
</dbReference>
<keyword evidence="1" id="KW-0472">Membrane</keyword>
<dbReference type="EMBL" id="FOIF01000107">
    <property type="protein sequence ID" value="SET24909.1"/>
    <property type="molecule type" value="Genomic_DNA"/>
</dbReference>
<sequence>MFNVSDSEHYFTFSKIGKIYVMQKMNKGMSILNKKMKILMIVNIIFFALIAFHHIVIYYFGDDWVLYVLLLSALVFSSIFLEDTVRQRILKLRTIAFIEFGLRIFAISVHLVSIFYGLYFYLLIGVIGTVFILTLVFQWWLLKKINKLKYVELEEFNSGDLNDFIDKLFDRGTTFSSEEENDRIKKLKGVLLASGRSNIILIVLFINLRKLHN</sequence>
<name>A0A1I0D0H6_9FIRM</name>
<keyword evidence="3" id="KW-1185">Reference proteome</keyword>
<gene>
    <name evidence="2" type="ORF">SAMN03080614_11071</name>
</gene>